<dbReference type="RefSeq" id="XP_005849582.1">
    <property type="nucleotide sequence ID" value="XM_005849520.1"/>
</dbReference>
<dbReference type="Pfam" id="PF00085">
    <property type="entry name" value="Thioredoxin"/>
    <property type="match status" value="1"/>
</dbReference>
<dbReference type="OMA" id="WEIRAMP"/>
<dbReference type="KEGG" id="cvr:CHLNCDRAFT_20868"/>
<dbReference type="STRING" id="554065.E1Z997"/>
<sequence length="109" mass="11678">AGTAGKVVELQTDAEYQAALKNLATTKSAAMFDFTAKWCGPCKMVAPVFESLAEEFNTLSFYKVDIDNENVTQAVTENSVAAVPTFVGYQGADRVTAFSGAGEYRLCSM</sequence>
<proteinExistence type="predicted"/>
<dbReference type="InterPro" id="IPR036249">
    <property type="entry name" value="Thioredoxin-like_sf"/>
</dbReference>
<name>E1Z997_CHLVA</name>
<protein>
    <recommendedName>
        <fullName evidence="2">Thioredoxin domain-containing protein</fullName>
    </recommendedName>
</protein>
<evidence type="ECO:0000259" key="2">
    <source>
        <dbReference type="PROSITE" id="PS51352"/>
    </source>
</evidence>
<evidence type="ECO:0000256" key="1">
    <source>
        <dbReference type="ARBA" id="ARBA00023157"/>
    </source>
</evidence>
<dbReference type="PANTHER" id="PTHR46115">
    <property type="entry name" value="THIOREDOXIN-LIKE PROTEIN 1"/>
    <property type="match status" value="1"/>
</dbReference>
<dbReference type="PRINTS" id="PR00421">
    <property type="entry name" value="THIOREDOXIN"/>
</dbReference>
<accession>E1Z997</accession>
<dbReference type="GeneID" id="17356935"/>
<keyword evidence="4" id="KW-1185">Reference proteome</keyword>
<dbReference type="AlphaFoldDB" id="E1Z997"/>
<dbReference type="FunCoup" id="E1Z997">
    <property type="interactions" value="670"/>
</dbReference>
<dbReference type="CDD" id="cd02947">
    <property type="entry name" value="TRX_family"/>
    <property type="match status" value="1"/>
</dbReference>
<reference evidence="3 4" key="1">
    <citation type="journal article" date="2010" name="Plant Cell">
        <title>The Chlorella variabilis NC64A genome reveals adaptation to photosymbiosis, coevolution with viruses, and cryptic sex.</title>
        <authorList>
            <person name="Blanc G."/>
            <person name="Duncan G."/>
            <person name="Agarkova I."/>
            <person name="Borodovsky M."/>
            <person name="Gurnon J."/>
            <person name="Kuo A."/>
            <person name="Lindquist E."/>
            <person name="Lucas S."/>
            <person name="Pangilinan J."/>
            <person name="Polle J."/>
            <person name="Salamov A."/>
            <person name="Terry A."/>
            <person name="Yamada T."/>
            <person name="Dunigan D.D."/>
            <person name="Grigoriev I.V."/>
            <person name="Claverie J.M."/>
            <person name="Van Etten J.L."/>
        </authorList>
    </citation>
    <scope>NUCLEOTIDE SEQUENCE [LARGE SCALE GENOMIC DNA]</scope>
    <source>
        <strain evidence="3 4">NC64A</strain>
    </source>
</reference>
<dbReference type="SUPFAM" id="SSF52833">
    <property type="entry name" value="Thioredoxin-like"/>
    <property type="match status" value="1"/>
</dbReference>
<dbReference type="Proteomes" id="UP000008141">
    <property type="component" value="Unassembled WGS sequence"/>
</dbReference>
<evidence type="ECO:0000313" key="4">
    <source>
        <dbReference type="Proteomes" id="UP000008141"/>
    </source>
</evidence>
<dbReference type="InterPro" id="IPR013766">
    <property type="entry name" value="Thioredoxin_domain"/>
</dbReference>
<organism evidence="4">
    <name type="scientific">Chlorella variabilis</name>
    <name type="common">Green alga</name>
    <dbReference type="NCBI Taxonomy" id="554065"/>
    <lineage>
        <taxon>Eukaryota</taxon>
        <taxon>Viridiplantae</taxon>
        <taxon>Chlorophyta</taxon>
        <taxon>core chlorophytes</taxon>
        <taxon>Trebouxiophyceae</taxon>
        <taxon>Chlorellales</taxon>
        <taxon>Chlorellaceae</taxon>
        <taxon>Chlorella clade</taxon>
        <taxon>Chlorella</taxon>
    </lineage>
</organism>
<dbReference type="PROSITE" id="PS51352">
    <property type="entry name" value="THIOREDOXIN_2"/>
    <property type="match status" value="1"/>
</dbReference>
<dbReference type="Gene3D" id="3.40.30.10">
    <property type="entry name" value="Glutaredoxin"/>
    <property type="match status" value="1"/>
</dbReference>
<dbReference type="EMBL" id="GL433839">
    <property type="protein sequence ID" value="EFN57480.1"/>
    <property type="molecule type" value="Genomic_DNA"/>
</dbReference>
<evidence type="ECO:0000313" key="3">
    <source>
        <dbReference type="EMBL" id="EFN57480.1"/>
    </source>
</evidence>
<dbReference type="eggNOG" id="KOG0907">
    <property type="taxonomic scope" value="Eukaryota"/>
</dbReference>
<gene>
    <name evidence="3" type="ORF">CHLNCDRAFT_20868</name>
</gene>
<feature type="domain" description="Thioredoxin" evidence="2">
    <location>
        <begin position="1"/>
        <end position="109"/>
    </location>
</feature>
<dbReference type="OrthoDB" id="2121326at2759"/>
<keyword evidence="1" id="KW-1015">Disulfide bond</keyword>
<feature type="non-terminal residue" evidence="3">
    <location>
        <position position="1"/>
    </location>
</feature>
<dbReference type="InParanoid" id="E1Z997"/>